<dbReference type="AlphaFoldDB" id="A0A7G7YP11"/>
<gene>
    <name evidence="1" type="ORF">GP473_05765</name>
</gene>
<organism evidence="1 2">
    <name type="scientific">Corynebacterium anserum</name>
    <dbReference type="NCBI Taxonomy" id="2684406"/>
    <lineage>
        <taxon>Bacteria</taxon>
        <taxon>Bacillati</taxon>
        <taxon>Actinomycetota</taxon>
        <taxon>Actinomycetes</taxon>
        <taxon>Mycobacteriales</taxon>
        <taxon>Corynebacteriaceae</taxon>
        <taxon>Corynebacterium</taxon>
    </lineage>
</organism>
<protein>
    <submittedName>
        <fullName evidence="1">Uncharacterized protein</fullName>
    </submittedName>
</protein>
<dbReference type="Proteomes" id="UP000515275">
    <property type="component" value="Chromosome"/>
</dbReference>
<dbReference type="KEGG" id="cans:GP473_05765"/>
<proteinExistence type="predicted"/>
<sequence length="83" mass="8794">MNTINGFLDSVSSVLKSSTGTGLDVLETNSVPSRVATKLFHADRVPARSADVARAISEVTGRAASESDMLTAEHFLLSLGFLR</sequence>
<evidence type="ECO:0000313" key="2">
    <source>
        <dbReference type="Proteomes" id="UP000515275"/>
    </source>
</evidence>
<dbReference type="RefSeq" id="WP_185769973.1">
    <property type="nucleotide sequence ID" value="NZ_CP046883.1"/>
</dbReference>
<evidence type="ECO:0000313" key="1">
    <source>
        <dbReference type="EMBL" id="QNH96231.1"/>
    </source>
</evidence>
<reference evidence="1 2" key="1">
    <citation type="submission" date="2019-12" db="EMBL/GenBank/DDBJ databases">
        <title>Corynebacterium sp. nov., isolated from feces of the Anser Albifrons in China.</title>
        <authorList>
            <person name="Liu Q."/>
        </authorList>
    </citation>
    <scope>NUCLEOTIDE SEQUENCE [LARGE SCALE GENOMIC DNA]</scope>
    <source>
        <strain evidence="1 2">23H37-10</strain>
    </source>
</reference>
<name>A0A7G7YP11_9CORY</name>
<keyword evidence="2" id="KW-1185">Reference proteome</keyword>
<dbReference type="EMBL" id="CP046883">
    <property type="protein sequence ID" value="QNH96231.1"/>
    <property type="molecule type" value="Genomic_DNA"/>
</dbReference>
<accession>A0A7G7YP11</accession>